<dbReference type="EMBL" id="DXCK01000058">
    <property type="protein sequence ID" value="HIZ01377.1"/>
    <property type="molecule type" value="Genomic_DNA"/>
</dbReference>
<evidence type="ECO:0000313" key="1">
    <source>
        <dbReference type="EMBL" id="HIZ01377.1"/>
    </source>
</evidence>
<reference evidence="1" key="2">
    <citation type="submission" date="2021-04" db="EMBL/GenBank/DDBJ databases">
        <authorList>
            <person name="Gilroy R."/>
        </authorList>
    </citation>
    <scope>NUCLEOTIDE SEQUENCE</scope>
    <source>
        <strain evidence="1">ChiHjej12B11-24981</strain>
    </source>
</reference>
<sequence length="412" mass="45541">MDKQNGSLKNIVVLVGLLFLGINVYSQDILIKKNGDELEVKVTKISDVEVEYKKWSNQEGPSYVLPKSDVFMIKYKNGDKDVFNESDVSSVSQLEQVPVVSNLPVKAQPAADNADLIEQFNQVDNALFESLKTKWKDKKAKFWWGTLGVTRSSVLSSAEVQISVSTEEKSYPYYPSRYDGGLIKGFYGDKYTYFEGKYVIEVVNKTAQTIYIDKANTFRVESDGNSYVYYNAQQTTVNQGGGSGASLNVGAVTGAFGLGGVANALAGGVNVGGGSQASVSTTYAEQRVVPIPPYGKVVLSKDTPVVAKRSQLRYDHFKMTSFSEDCVDIRMPALKYGEYRTFSEQDTPGMKRYILLYSTDPEFKSSKQIEFALYVKDVIGAKRFSSYLEGIVEDMSGQKGYVIKSVLVGNEL</sequence>
<accession>A0A9D2A3D8</accession>
<dbReference type="AlphaFoldDB" id="A0A9D2A3D8"/>
<name>A0A9D2A3D8_9BACE</name>
<comment type="caution">
    <text evidence="1">The sequence shown here is derived from an EMBL/GenBank/DDBJ whole genome shotgun (WGS) entry which is preliminary data.</text>
</comment>
<organism evidence="1 2">
    <name type="scientific">Candidatus Bacteroides merdipullorum</name>
    <dbReference type="NCBI Taxonomy" id="2838474"/>
    <lineage>
        <taxon>Bacteria</taxon>
        <taxon>Pseudomonadati</taxon>
        <taxon>Bacteroidota</taxon>
        <taxon>Bacteroidia</taxon>
        <taxon>Bacteroidales</taxon>
        <taxon>Bacteroidaceae</taxon>
        <taxon>Bacteroides</taxon>
    </lineage>
</organism>
<gene>
    <name evidence="1" type="ORF">H9819_03880</name>
</gene>
<evidence type="ECO:0000313" key="2">
    <source>
        <dbReference type="Proteomes" id="UP000824023"/>
    </source>
</evidence>
<proteinExistence type="predicted"/>
<dbReference type="Proteomes" id="UP000824023">
    <property type="component" value="Unassembled WGS sequence"/>
</dbReference>
<protein>
    <submittedName>
        <fullName evidence="1">Uncharacterized protein</fullName>
    </submittedName>
</protein>
<reference evidence="1" key="1">
    <citation type="journal article" date="2021" name="PeerJ">
        <title>Extensive microbial diversity within the chicken gut microbiome revealed by metagenomics and culture.</title>
        <authorList>
            <person name="Gilroy R."/>
            <person name="Ravi A."/>
            <person name="Getino M."/>
            <person name="Pursley I."/>
            <person name="Horton D.L."/>
            <person name="Alikhan N.F."/>
            <person name="Baker D."/>
            <person name="Gharbi K."/>
            <person name="Hall N."/>
            <person name="Watson M."/>
            <person name="Adriaenssens E.M."/>
            <person name="Foster-Nyarko E."/>
            <person name="Jarju S."/>
            <person name="Secka A."/>
            <person name="Antonio M."/>
            <person name="Oren A."/>
            <person name="Chaudhuri R.R."/>
            <person name="La Ragione R."/>
            <person name="Hildebrand F."/>
            <person name="Pallen M.J."/>
        </authorList>
    </citation>
    <scope>NUCLEOTIDE SEQUENCE</scope>
    <source>
        <strain evidence="1">ChiHjej12B11-24981</strain>
    </source>
</reference>